<comment type="caution">
    <text evidence="2">The sequence shown here is derived from an EMBL/GenBank/DDBJ whole genome shotgun (WGS) entry which is preliminary data.</text>
</comment>
<dbReference type="Proteomes" id="UP000316196">
    <property type="component" value="Unassembled WGS sequence"/>
</dbReference>
<proteinExistence type="predicted"/>
<gene>
    <name evidence="2" type="ORF">FB460_2363</name>
</gene>
<name>A0A542ZAC0_9ACTN</name>
<evidence type="ECO:0000256" key="1">
    <source>
        <dbReference type="SAM" id="Phobius"/>
    </source>
</evidence>
<protein>
    <submittedName>
        <fullName evidence="2">Uncharacterized protein</fullName>
    </submittedName>
</protein>
<reference evidence="2 3" key="1">
    <citation type="submission" date="2019-06" db="EMBL/GenBank/DDBJ databases">
        <title>Sequencing the genomes of 1000 actinobacteria strains.</title>
        <authorList>
            <person name="Klenk H.-P."/>
        </authorList>
    </citation>
    <scope>NUCLEOTIDE SEQUENCE [LARGE SCALE GENOMIC DNA]</scope>
    <source>
        <strain evidence="2 3">DSM 8251</strain>
    </source>
</reference>
<dbReference type="EMBL" id="VFOR01000003">
    <property type="protein sequence ID" value="TQL57287.1"/>
    <property type="molecule type" value="Genomic_DNA"/>
</dbReference>
<evidence type="ECO:0000313" key="2">
    <source>
        <dbReference type="EMBL" id="TQL57287.1"/>
    </source>
</evidence>
<accession>A0A542ZAC0</accession>
<feature type="transmembrane region" description="Helical" evidence="1">
    <location>
        <begin position="36"/>
        <end position="54"/>
    </location>
</feature>
<organism evidence="2 3">
    <name type="scientific">Propioniferax innocua</name>
    <dbReference type="NCBI Taxonomy" id="1753"/>
    <lineage>
        <taxon>Bacteria</taxon>
        <taxon>Bacillati</taxon>
        <taxon>Actinomycetota</taxon>
        <taxon>Actinomycetes</taxon>
        <taxon>Propionibacteriales</taxon>
        <taxon>Propionibacteriaceae</taxon>
        <taxon>Propioniferax</taxon>
    </lineage>
</organism>
<evidence type="ECO:0000313" key="3">
    <source>
        <dbReference type="Proteomes" id="UP000316196"/>
    </source>
</evidence>
<keyword evidence="1" id="KW-1133">Transmembrane helix</keyword>
<feature type="transmembrane region" description="Helical" evidence="1">
    <location>
        <begin position="12"/>
        <end position="29"/>
    </location>
</feature>
<keyword evidence="1" id="KW-0812">Transmembrane</keyword>
<dbReference type="AlphaFoldDB" id="A0A542ZAC0"/>
<sequence>MNLVDWLGDNAWAWWLTAVLMFGSVGILTRSRWAHVLAAAALVASGSGTVAMLGDRGIEIAVPAVVFLVSASVLVWWVKPWKGQAESPIDVPYDDLDDVVSAPPRRAL</sequence>
<feature type="transmembrane region" description="Helical" evidence="1">
    <location>
        <begin position="60"/>
        <end position="78"/>
    </location>
</feature>
<keyword evidence="1" id="KW-0472">Membrane</keyword>
<keyword evidence="3" id="KW-1185">Reference proteome</keyword>